<protein>
    <submittedName>
        <fullName evidence="4">Uncharacterized protein</fullName>
    </submittedName>
</protein>
<feature type="signal peptide" evidence="3">
    <location>
        <begin position="1"/>
        <end position="19"/>
    </location>
</feature>
<keyword evidence="2" id="KW-1133">Transmembrane helix</keyword>
<dbReference type="VEuPathDB" id="FungiDB:H310_08409"/>
<evidence type="ECO:0000256" key="1">
    <source>
        <dbReference type="SAM" id="MobiDB-lite"/>
    </source>
</evidence>
<dbReference type="EMBL" id="KI913968">
    <property type="protein sequence ID" value="ETV98920.1"/>
    <property type="molecule type" value="Genomic_DNA"/>
</dbReference>
<evidence type="ECO:0000256" key="3">
    <source>
        <dbReference type="SAM" id="SignalP"/>
    </source>
</evidence>
<accession>A0A024TXQ7</accession>
<gene>
    <name evidence="4" type="ORF">H310_08409</name>
</gene>
<proteinExistence type="predicted"/>
<sequence length="284" mass="31025">MIRFKWLLCASIAFILVDGQSTETPKSCCATCLDTITKFHYDPTKWSECVKETACCFCSSPDPGSPTFDPVPPLVRNVPQLKQGEMLQFAWPGVLNVTYVFQQGNKTALPKLKDPFMKHDGDIFFACFDSVGTLYFRGWSKDPCMSASSEKVVRIVASNNPEASCSSSTTPAPTKRGACNLQRAALRANGDCVCSWLEFSNPPDCTDPSIYKIGAIATSATAGLVAVLSALFKCWKKQRRRKQTDVGAARAEKDESSGDVSVTTSSYAVDRANYTSHHRTLAPT</sequence>
<keyword evidence="2" id="KW-0812">Transmembrane</keyword>
<evidence type="ECO:0000313" key="4">
    <source>
        <dbReference type="EMBL" id="ETV98920.1"/>
    </source>
</evidence>
<feature type="chain" id="PRO_5001534747" evidence="3">
    <location>
        <begin position="20"/>
        <end position="284"/>
    </location>
</feature>
<feature type="transmembrane region" description="Helical" evidence="2">
    <location>
        <begin position="210"/>
        <end position="232"/>
    </location>
</feature>
<evidence type="ECO:0000256" key="2">
    <source>
        <dbReference type="SAM" id="Phobius"/>
    </source>
</evidence>
<dbReference type="AlphaFoldDB" id="A0A024TXQ7"/>
<dbReference type="OrthoDB" id="72336at2759"/>
<dbReference type="GeneID" id="20085459"/>
<keyword evidence="2" id="KW-0472">Membrane</keyword>
<dbReference type="RefSeq" id="XP_008872348.1">
    <property type="nucleotide sequence ID" value="XM_008874126.1"/>
</dbReference>
<keyword evidence="3" id="KW-0732">Signal</keyword>
<reference evidence="4" key="1">
    <citation type="submission" date="2013-12" db="EMBL/GenBank/DDBJ databases">
        <title>The Genome Sequence of Aphanomyces invadans NJM9701.</title>
        <authorList>
            <consortium name="The Broad Institute Genomics Platform"/>
            <person name="Russ C."/>
            <person name="Tyler B."/>
            <person name="van West P."/>
            <person name="Dieguez-Uribeondo J."/>
            <person name="Young S.K."/>
            <person name="Zeng Q."/>
            <person name="Gargeya S."/>
            <person name="Fitzgerald M."/>
            <person name="Abouelleil A."/>
            <person name="Alvarado L."/>
            <person name="Chapman S.B."/>
            <person name="Gainer-Dewar J."/>
            <person name="Goldberg J."/>
            <person name="Griggs A."/>
            <person name="Gujja S."/>
            <person name="Hansen M."/>
            <person name="Howarth C."/>
            <person name="Imamovic A."/>
            <person name="Ireland A."/>
            <person name="Larimer J."/>
            <person name="McCowan C."/>
            <person name="Murphy C."/>
            <person name="Pearson M."/>
            <person name="Poon T.W."/>
            <person name="Priest M."/>
            <person name="Roberts A."/>
            <person name="Saif S."/>
            <person name="Shea T."/>
            <person name="Sykes S."/>
            <person name="Wortman J."/>
            <person name="Nusbaum C."/>
            <person name="Birren B."/>
        </authorList>
    </citation>
    <scope>NUCLEOTIDE SEQUENCE [LARGE SCALE GENOMIC DNA]</scope>
    <source>
        <strain evidence="4">NJM9701</strain>
    </source>
</reference>
<organism evidence="4">
    <name type="scientific">Aphanomyces invadans</name>
    <dbReference type="NCBI Taxonomy" id="157072"/>
    <lineage>
        <taxon>Eukaryota</taxon>
        <taxon>Sar</taxon>
        <taxon>Stramenopiles</taxon>
        <taxon>Oomycota</taxon>
        <taxon>Saprolegniomycetes</taxon>
        <taxon>Saprolegniales</taxon>
        <taxon>Verrucalvaceae</taxon>
        <taxon>Aphanomyces</taxon>
    </lineage>
</organism>
<name>A0A024TXQ7_9STRA</name>
<feature type="region of interest" description="Disordered" evidence="1">
    <location>
        <begin position="243"/>
        <end position="262"/>
    </location>
</feature>